<dbReference type="AlphaFoldDB" id="A0AAF0V2X2"/>
<organism evidence="2 3">
    <name type="scientific">Solanum verrucosum</name>
    <dbReference type="NCBI Taxonomy" id="315347"/>
    <lineage>
        <taxon>Eukaryota</taxon>
        <taxon>Viridiplantae</taxon>
        <taxon>Streptophyta</taxon>
        <taxon>Embryophyta</taxon>
        <taxon>Tracheophyta</taxon>
        <taxon>Spermatophyta</taxon>
        <taxon>Magnoliopsida</taxon>
        <taxon>eudicotyledons</taxon>
        <taxon>Gunneridae</taxon>
        <taxon>Pentapetalae</taxon>
        <taxon>asterids</taxon>
        <taxon>lamiids</taxon>
        <taxon>Solanales</taxon>
        <taxon>Solanaceae</taxon>
        <taxon>Solanoideae</taxon>
        <taxon>Solaneae</taxon>
        <taxon>Solanum</taxon>
    </lineage>
</organism>
<dbReference type="EMBL" id="CP133622">
    <property type="protein sequence ID" value="WMV56204.1"/>
    <property type="molecule type" value="Genomic_DNA"/>
</dbReference>
<protein>
    <submittedName>
        <fullName evidence="2">Uncharacterized protein</fullName>
    </submittedName>
</protein>
<evidence type="ECO:0000313" key="2">
    <source>
        <dbReference type="EMBL" id="WMV56204.1"/>
    </source>
</evidence>
<sequence length="83" mass="9066">MLEDLEAEDDDFVEVNTKASAADGHLQQKQLSPPAPPSVDSTANANGNASDTDMVIACSEYGLFTLVEEHRVFTLYHITLIEK</sequence>
<dbReference type="Proteomes" id="UP001234989">
    <property type="component" value="Chromosome 11"/>
</dbReference>
<gene>
    <name evidence="2" type="ORF">MTR67_049589</name>
</gene>
<proteinExistence type="predicted"/>
<feature type="compositionally biased region" description="Polar residues" evidence="1">
    <location>
        <begin position="39"/>
        <end position="50"/>
    </location>
</feature>
<evidence type="ECO:0000256" key="1">
    <source>
        <dbReference type="SAM" id="MobiDB-lite"/>
    </source>
</evidence>
<accession>A0AAF0V2X2</accession>
<evidence type="ECO:0000313" key="3">
    <source>
        <dbReference type="Proteomes" id="UP001234989"/>
    </source>
</evidence>
<feature type="region of interest" description="Disordered" evidence="1">
    <location>
        <begin position="23"/>
        <end position="50"/>
    </location>
</feature>
<keyword evidence="3" id="KW-1185">Reference proteome</keyword>
<name>A0AAF0V2X2_SOLVR</name>
<reference evidence="2" key="1">
    <citation type="submission" date="2023-08" db="EMBL/GenBank/DDBJ databases">
        <title>A de novo genome assembly of Solanum verrucosum Schlechtendal, a Mexican diploid species geographically isolated from the other diploid A-genome species in potato relatives.</title>
        <authorList>
            <person name="Hosaka K."/>
        </authorList>
    </citation>
    <scope>NUCLEOTIDE SEQUENCE</scope>
    <source>
        <tissue evidence="2">Young leaves</tissue>
    </source>
</reference>